<dbReference type="AlphaFoldDB" id="A0A2K4Y980"/>
<feature type="domain" description="PhoU" evidence="7">
    <location>
        <begin position="16"/>
        <end position="103"/>
    </location>
</feature>
<reference evidence="8" key="1">
    <citation type="submission" date="2018-01" db="EMBL/GenBank/DDBJ databases">
        <authorList>
            <consortium name="Urmite Genomes"/>
        </authorList>
    </citation>
    <scope>NUCLEOTIDE SEQUENCE [LARGE SCALE GENOMIC DNA]</scope>
    <source>
        <strain evidence="8">AFP003</strain>
    </source>
</reference>
<keyword evidence="6" id="KW-0592">Phosphate transport</keyword>
<dbReference type="Pfam" id="PF01895">
    <property type="entry name" value="PhoU"/>
    <property type="match status" value="2"/>
</dbReference>
<dbReference type="GO" id="GO:0005737">
    <property type="term" value="C:cytoplasm"/>
    <property type="evidence" value="ECO:0007669"/>
    <property type="project" value="UniProtKB-SubCell"/>
</dbReference>
<comment type="similarity">
    <text evidence="2">Belongs to the PhoU family.</text>
</comment>
<evidence type="ECO:0000259" key="7">
    <source>
        <dbReference type="Pfam" id="PF01895"/>
    </source>
</evidence>
<evidence type="ECO:0000256" key="2">
    <source>
        <dbReference type="ARBA" id="ARBA00008107"/>
    </source>
</evidence>
<name>A0A2K4Y980_9MYCO</name>
<dbReference type="GO" id="GO:0006817">
    <property type="term" value="P:phosphate ion transport"/>
    <property type="evidence" value="ECO:0007669"/>
    <property type="project" value="UniProtKB-KW"/>
</dbReference>
<evidence type="ECO:0000256" key="1">
    <source>
        <dbReference type="ARBA" id="ARBA00004496"/>
    </source>
</evidence>
<accession>A0A2K4Y980</accession>
<dbReference type="Proteomes" id="UP000236318">
    <property type="component" value="Unassembled WGS sequence"/>
</dbReference>
<dbReference type="InterPro" id="IPR026022">
    <property type="entry name" value="PhoU_dom"/>
</dbReference>
<dbReference type="GO" id="GO:0045936">
    <property type="term" value="P:negative regulation of phosphate metabolic process"/>
    <property type="evidence" value="ECO:0007669"/>
    <property type="project" value="InterPro"/>
</dbReference>
<dbReference type="InterPro" id="IPR028366">
    <property type="entry name" value="PhoU"/>
</dbReference>
<evidence type="ECO:0000313" key="9">
    <source>
        <dbReference type="Proteomes" id="UP000236318"/>
    </source>
</evidence>
<keyword evidence="5" id="KW-0963">Cytoplasm</keyword>
<dbReference type="SUPFAM" id="SSF109755">
    <property type="entry name" value="PhoU-like"/>
    <property type="match status" value="1"/>
</dbReference>
<evidence type="ECO:0000256" key="6">
    <source>
        <dbReference type="ARBA" id="ARBA00022592"/>
    </source>
</evidence>
<protein>
    <submittedName>
        <fullName evidence="8">Phosphate transport system regulatory protein PhoU</fullName>
    </submittedName>
</protein>
<dbReference type="PANTHER" id="PTHR42930:SF3">
    <property type="entry name" value="PHOSPHATE-SPECIFIC TRANSPORT SYSTEM ACCESSORY PROTEIN PHOU"/>
    <property type="match status" value="1"/>
</dbReference>
<evidence type="ECO:0000313" key="8">
    <source>
        <dbReference type="EMBL" id="SOX53307.1"/>
    </source>
</evidence>
<organism evidence="8 9">
    <name type="scientific">Mycobacterium ahvazicum</name>
    <dbReference type="NCBI Taxonomy" id="1964395"/>
    <lineage>
        <taxon>Bacteria</taxon>
        <taxon>Bacillati</taxon>
        <taxon>Actinomycetota</taxon>
        <taxon>Actinomycetes</taxon>
        <taxon>Mycobacteriales</taxon>
        <taxon>Mycobacteriaceae</taxon>
        <taxon>Mycobacterium</taxon>
        <taxon>Mycobacterium simiae complex</taxon>
    </lineage>
</organism>
<dbReference type="NCBIfam" id="TIGR02135">
    <property type="entry name" value="phoU_full"/>
    <property type="match status" value="1"/>
</dbReference>
<dbReference type="Gene3D" id="1.20.58.220">
    <property type="entry name" value="Phosphate transport system protein phou homolog 2, domain 2"/>
    <property type="match status" value="1"/>
</dbReference>
<dbReference type="InterPro" id="IPR038078">
    <property type="entry name" value="PhoU-like_sf"/>
</dbReference>
<evidence type="ECO:0000256" key="5">
    <source>
        <dbReference type="ARBA" id="ARBA00022490"/>
    </source>
</evidence>
<keyword evidence="9" id="KW-1185">Reference proteome</keyword>
<feature type="domain" description="PhoU" evidence="7">
    <location>
        <begin position="122"/>
        <end position="204"/>
    </location>
</feature>
<gene>
    <name evidence="8" type="ORF">MAAFP003_1977</name>
</gene>
<comment type="subunit">
    <text evidence="3">Homodimer.</text>
</comment>
<dbReference type="FunFam" id="1.20.58.220:FF:000004">
    <property type="entry name" value="Phosphate-specific transport system accessory protein PhoU"/>
    <property type="match status" value="1"/>
</dbReference>
<evidence type="ECO:0000256" key="4">
    <source>
        <dbReference type="ARBA" id="ARBA00022448"/>
    </source>
</evidence>
<dbReference type="GO" id="GO:0030643">
    <property type="term" value="P:intracellular phosphate ion homeostasis"/>
    <property type="evidence" value="ECO:0007669"/>
    <property type="project" value="InterPro"/>
</dbReference>
<dbReference type="PANTHER" id="PTHR42930">
    <property type="entry name" value="PHOSPHATE-SPECIFIC TRANSPORT SYSTEM ACCESSORY PROTEIN PHOU"/>
    <property type="match status" value="1"/>
</dbReference>
<comment type="caution">
    <text evidence="8">The sequence shown here is derived from an EMBL/GenBank/DDBJ whole genome shotgun (WGS) entry which is preliminary data.</text>
</comment>
<comment type="subcellular location">
    <subcellularLocation>
        <location evidence="1">Cytoplasm</location>
    </subcellularLocation>
</comment>
<dbReference type="OrthoDB" id="9814256at2"/>
<proteinExistence type="inferred from homology"/>
<evidence type="ECO:0000256" key="3">
    <source>
        <dbReference type="ARBA" id="ARBA00011738"/>
    </source>
</evidence>
<dbReference type="EMBL" id="FXEG02000002">
    <property type="protein sequence ID" value="SOX53307.1"/>
    <property type="molecule type" value="Genomic_DNA"/>
</dbReference>
<sequence>MRTAFHHQLDALRRSIADMCDLTGTAMAQATEALLGADIVLAEGVISAHPDVIVRATDIENDAYTLLLLQAPVAGDLRAILASLQNVADVYRMAALALHVADTVRLRHPCTAIPDDIKPYFAEMGRIAVDLSRNARRVVLSGNAEQAAELAHDDDAMNELHRLVFTILMDRKWSHSVPAAVDSTLLSRYYERFADHAVKVGQRIIFQATGSHGGQPQLERHHTA</sequence>
<keyword evidence="4" id="KW-0813">Transport</keyword>
<dbReference type="RefSeq" id="WP_096286478.1">
    <property type="nucleotide sequence ID" value="NZ_FXEG02000002.1"/>
</dbReference>